<dbReference type="PANTHER" id="PTHR31110">
    <property type="entry name" value="PESTICIDAL CRYSTAL CRY8BA PROTEIN"/>
    <property type="match status" value="1"/>
</dbReference>
<feature type="compositionally biased region" description="Polar residues" evidence="1">
    <location>
        <begin position="178"/>
        <end position="195"/>
    </location>
</feature>
<protein>
    <submittedName>
        <fullName evidence="2">Uncharacterized protein</fullName>
    </submittedName>
</protein>
<feature type="compositionally biased region" description="Polar residues" evidence="1">
    <location>
        <begin position="245"/>
        <end position="259"/>
    </location>
</feature>
<dbReference type="PANTHER" id="PTHR31110:SF3">
    <property type="entry name" value="PORTAL PROTEIN"/>
    <property type="match status" value="1"/>
</dbReference>
<dbReference type="EMBL" id="VOIH02000006">
    <property type="protein sequence ID" value="KAF3445149.1"/>
    <property type="molecule type" value="Genomic_DNA"/>
</dbReference>
<feature type="region of interest" description="Disordered" evidence="1">
    <location>
        <begin position="164"/>
        <end position="268"/>
    </location>
</feature>
<dbReference type="OrthoDB" id="1896158at2759"/>
<sequence>MFTEGLDESAIKWIQQGSDAEAELQKPRPRSPLAERVASDSFPRSPLSISGNGSFMPSQALPPLKFHTGLLTPSGLMAQSVVGDDEDDDDMSIASVSDSTYSYEEILGFNDSKPMTECYNDEELYGYEPNTYLKISTVNGFKGRHGSSLNRGLLNESLRIEVPEHNGRRLTDGELSSRKSTQKTSTPSSAATQLQKRIYSRNIEGTPNHGSSMLGDLGDLGTPSAPPINDIPSYERSTAVEDQQHGNTRNLIENDQSDNGACPSREPECFETGREGLANRTSASMETKVLGERVNKTIPGEKETQVPVLQANQIDHSSYYNTSGQYAWQTLIAYDACIRLCLQAWERGCTEAPEFLHGECLLLRNAFGLHHYLLQPRALQPLEGRTNKNAEQICPSKAKKVVGKIRVEVRKLRVIPRRKLKNTYSQLSAIYMKAGAEYLRHVVKTGLDSLKVASSSVTSEESRLCLFQLNSTVEDNEVEPSSAVCLRPGSGDYHVFFPESQGDALLVEVQDTKRSVQGRTTIPISSLNDNPSDRIRWWPIYHDDQECIGKIQLSIGSTITSDDTNHIKSGPVAETLAYDLLLDAAMHAQNFHSRNLWLDGPWKWLLTEFSDYYGVSDSYTKLRYLSHVMHVATPTKDCLELVNELLVPIIKAKGEKCLTRQEKSILLDCETQIESLLANVFENYKSLDEESPTGIRDLFGPIQESAAPALGPAVQVYTLLHDILTLDAQTMLRNYLQTAAKKRCRKHMVETDEFVSSNSEGFIMDSITVSTAYLKMKNLCTNISNEIQADIKIHNQHVLPSSIDLSNIAAAVYSAELCNRLRGFLATWPPSSPQAHVNELLIATADFERNLESWNISSVQGGVDSMSLFHNYIMVWVQDMELNLLELCKAEKVPWSGVSTNHSTSPFAEEMYEKMKDALIQYEVVINRWPQYSLVLENAVANVERAIIKALERQYNDILTPLKDSIQKRLNMQVQKLTRRQSLTIYYVPNQLGTFLNTMKRILDVLHCRVEEILKSWASALPVMGDKKSQFGEQMNGVTVLLRTKYKNYLQATVGKLVSNLQANRNTQLKKILEEIKEEDGEAEIRERMHMPSSQLVDSISNLHEVFTSQIFIATCRGFWDRMGQIVLKFLEGRKENRVWYNGSYYALGILDDTFASQMQRLQGNALQDKDLEPPRSVTEARSILCRDTANATDASSYFYV</sequence>
<gene>
    <name evidence="2" type="ORF">FNV43_RR14842</name>
</gene>
<evidence type="ECO:0000256" key="1">
    <source>
        <dbReference type="SAM" id="MobiDB-lite"/>
    </source>
</evidence>
<name>A0A8K0H3V4_9ROSA</name>
<keyword evidence="3" id="KW-1185">Reference proteome</keyword>
<accession>A0A8K0H3V4</accession>
<evidence type="ECO:0000313" key="2">
    <source>
        <dbReference type="EMBL" id="KAF3445149.1"/>
    </source>
</evidence>
<dbReference type="AlphaFoldDB" id="A0A8K0H3V4"/>
<reference evidence="2" key="1">
    <citation type="submission" date="2020-03" db="EMBL/GenBank/DDBJ databases">
        <title>A high-quality chromosome-level genome assembly of a woody plant with both climbing and erect habits, Rhamnella rubrinervis.</title>
        <authorList>
            <person name="Lu Z."/>
            <person name="Yang Y."/>
            <person name="Zhu X."/>
            <person name="Sun Y."/>
        </authorList>
    </citation>
    <scope>NUCLEOTIDE SEQUENCE</scope>
    <source>
        <strain evidence="2">BYM</strain>
        <tissue evidence="2">Leaf</tissue>
    </source>
</reference>
<comment type="caution">
    <text evidence="2">The sequence shown here is derived from an EMBL/GenBank/DDBJ whole genome shotgun (WGS) entry which is preliminary data.</text>
</comment>
<proteinExistence type="predicted"/>
<feature type="region of interest" description="Disordered" evidence="1">
    <location>
        <begin position="17"/>
        <end position="54"/>
    </location>
</feature>
<feature type="compositionally biased region" description="Basic and acidic residues" evidence="1">
    <location>
        <begin position="164"/>
        <end position="177"/>
    </location>
</feature>
<evidence type="ECO:0000313" key="3">
    <source>
        <dbReference type="Proteomes" id="UP000796880"/>
    </source>
</evidence>
<organism evidence="2 3">
    <name type="scientific">Rhamnella rubrinervis</name>
    <dbReference type="NCBI Taxonomy" id="2594499"/>
    <lineage>
        <taxon>Eukaryota</taxon>
        <taxon>Viridiplantae</taxon>
        <taxon>Streptophyta</taxon>
        <taxon>Embryophyta</taxon>
        <taxon>Tracheophyta</taxon>
        <taxon>Spermatophyta</taxon>
        <taxon>Magnoliopsida</taxon>
        <taxon>eudicotyledons</taxon>
        <taxon>Gunneridae</taxon>
        <taxon>Pentapetalae</taxon>
        <taxon>rosids</taxon>
        <taxon>fabids</taxon>
        <taxon>Rosales</taxon>
        <taxon>Rhamnaceae</taxon>
        <taxon>rhamnoid group</taxon>
        <taxon>Rhamneae</taxon>
        <taxon>Rhamnella</taxon>
    </lineage>
</organism>
<dbReference type="Proteomes" id="UP000796880">
    <property type="component" value="Unassembled WGS sequence"/>
</dbReference>